<accession>A0A561E3V3</accession>
<dbReference type="SUPFAM" id="SSF55729">
    <property type="entry name" value="Acyl-CoA N-acyltransferases (Nat)"/>
    <property type="match status" value="1"/>
</dbReference>
<dbReference type="InterPro" id="IPR016181">
    <property type="entry name" value="Acyl_CoA_acyltransferase"/>
</dbReference>
<reference evidence="1 2" key="1">
    <citation type="submission" date="2019-06" db="EMBL/GenBank/DDBJ databases">
        <title>Sequencing the genomes of 1000 actinobacteria strains.</title>
        <authorList>
            <person name="Klenk H.-P."/>
        </authorList>
    </citation>
    <scope>NUCLEOTIDE SEQUENCE [LARGE SCALE GENOMIC DNA]</scope>
    <source>
        <strain evidence="1 2">DSM 19560</strain>
    </source>
</reference>
<dbReference type="AlphaFoldDB" id="A0A561E3V3"/>
<sequence length="231" mass="25151">MHSPVPDTGIASLAVPGSPLVSTNDAALIAMLDEENDLAEDLVLTVTCRESRFARHDTSLLRWFTAHLATETLTEEDGADPVVTDVADAEVVLVSLQDGLAAAFLEADGIDGDISTPLEHLRHRGDDTTMARQLPGMSHVLILDQIEVPEQLRGRGYGTTMIREIVDHFDYLLPATVVLAWPSPTNLDDLDPFTARAAVGRMETVLDNVGMQRLDDSPFWCATLTQLHAVE</sequence>
<organism evidence="1 2">
    <name type="scientific">Rudaeicoccus suwonensis</name>
    <dbReference type="NCBI Taxonomy" id="657409"/>
    <lineage>
        <taxon>Bacteria</taxon>
        <taxon>Bacillati</taxon>
        <taxon>Actinomycetota</taxon>
        <taxon>Actinomycetes</taxon>
        <taxon>Micrococcales</taxon>
        <taxon>Dermacoccaceae</taxon>
        <taxon>Rudaeicoccus</taxon>
    </lineage>
</organism>
<dbReference type="EMBL" id="VIVQ01000002">
    <property type="protein sequence ID" value="TWE10293.1"/>
    <property type="molecule type" value="Genomic_DNA"/>
</dbReference>
<evidence type="ECO:0000313" key="2">
    <source>
        <dbReference type="Proteomes" id="UP000318297"/>
    </source>
</evidence>
<comment type="caution">
    <text evidence="1">The sequence shown here is derived from an EMBL/GenBank/DDBJ whole genome shotgun (WGS) entry which is preliminary data.</text>
</comment>
<evidence type="ECO:0000313" key="1">
    <source>
        <dbReference type="EMBL" id="TWE10293.1"/>
    </source>
</evidence>
<dbReference type="Proteomes" id="UP000318297">
    <property type="component" value="Unassembled WGS sequence"/>
</dbReference>
<name>A0A561E3V3_9MICO</name>
<gene>
    <name evidence="1" type="ORF">BKA23_2649</name>
</gene>
<proteinExistence type="predicted"/>
<keyword evidence="2" id="KW-1185">Reference proteome</keyword>
<protein>
    <submittedName>
        <fullName evidence="1">Uncharacterized protein</fullName>
    </submittedName>
</protein>